<dbReference type="EMBL" id="JBHUIM010000002">
    <property type="protein sequence ID" value="MFD2247588.1"/>
    <property type="molecule type" value="Genomic_DNA"/>
</dbReference>
<comment type="caution">
    <text evidence="1">The sequence shown here is derived from an EMBL/GenBank/DDBJ whole genome shotgun (WGS) entry which is preliminary data.</text>
</comment>
<name>A0ABW5D0R0_9BACT</name>
<keyword evidence="2" id="KW-1185">Reference proteome</keyword>
<protein>
    <submittedName>
        <fullName evidence="1">Uncharacterized protein</fullName>
    </submittedName>
</protein>
<dbReference type="Proteomes" id="UP001597374">
    <property type="component" value="Unassembled WGS sequence"/>
</dbReference>
<sequence length="62" mass="7201">MKKIYLLFILLLQLATTGEDKGTVYPTIRVTDNWTLEWNEPYTLSQDRTVATTHCLKRSSIL</sequence>
<accession>A0ABW5D0R0</accession>
<organism evidence="1 2">
    <name type="scientific">Pontibacter ruber</name>
    <dbReference type="NCBI Taxonomy" id="1343895"/>
    <lineage>
        <taxon>Bacteria</taxon>
        <taxon>Pseudomonadati</taxon>
        <taxon>Bacteroidota</taxon>
        <taxon>Cytophagia</taxon>
        <taxon>Cytophagales</taxon>
        <taxon>Hymenobacteraceae</taxon>
        <taxon>Pontibacter</taxon>
    </lineage>
</organism>
<reference evidence="2" key="1">
    <citation type="journal article" date="2019" name="Int. J. Syst. Evol. Microbiol.">
        <title>The Global Catalogue of Microorganisms (GCM) 10K type strain sequencing project: providing services to taxonomists for standard genome sequencing and annotation.</title>
        <authorList>
            <consortium name="The Broad Institute Genomics Platform"/>
            <consortium name="The Broad Institute Genome Sequencing Center for Infectious Disease"/>
            <person name="Wu L."/>
            <person name="Ma J."/>
        </authorList>
    </citation>
    <scope>NUCLEOTIDE SEQUENCE [LARGE SCALE GENOMIC DNA]</scope>
    <source>
        <strain evidence="2">CGMCC 4.1782</strain>
    </source>
</reference>
<dbReference type="RefSeq" id="WP_250430578.1">
    <property type="nucleotide sequence ID" value="NZ_JALPRR010000003.1"/>
</dbReference>
<evidence type="ECO:0000313" key="2">
    <source>
        <dbReference type="Proteomes" id="UP001597374"/>
    </source>
</evidence>
<proteinExistence type="predicted"/>
<evidence type="ECO:0000313" key="1">
    <source>
        <dbReference type="EMBL" id="MFD2247588.1"/>
    </source>
</evidence>
<gene>
    <name evidence="1" type="ORF">ACFSKP_15075</name>
</gene>